<dbReference type="AlphaFoldDB" id="A0AAV2GIG1"/>
<evidence type="ECO:0000313" key="1">
    <source>
        <dbReference type="EMBL" id="CAL1410192.1"/>
    </source>
</evidence>
<name>A0AAV2GIG1_9ROSI</name>
<dbReference type="EMBL" id="OZ034822">
    <property type="protein sequence ID" value="CAL1410192.1"/>
    <property type="molecule type" value="Genomic_DNA"/>
</dbReference>
<accession>A0AAV2GIG1</accession>
<reference evidence="1 2" key="1">
    <citation type="submission" date="2024-04" db="EMBL/GenBank/DDBJ databases">
        <authorList>
            <person name="Fracassetti M."/>
        </authorList>
    </citation>
    <scope>NUCLEOTIDE SEQUENCE [LARGE SCALE GENOMIC DNA]</scope>
</reference>
<dbReference type="Proteomes" id="UP001497516">
    <property type="component" value="Chromosome 9"/>
</dbReference>
<organism evidence="1 2">
    <name type="scientific">Linum trigynum</name>
    <dbReference type="NCBI Taxonomy" id="586398"/>
    <lineage>
        <taxon>Eukaryota</taxon>
        <taxon>Viridiplantae</taxon>
        <taxon>Streptophyta</taxon>
        <taxon>Embryophyta</taxon>
        <taxon>Tracheophyta</taxon>
        <taxon>Spermatophyta</taxon>
        <taxon>Magnoliopsida</taxon>
        <taxon>eudicotyledons</taxon>
        <taxon>Gunneridae</taxon>
        <taxon>Pentapetalae</taxon>
        <taxon>rosids</taxon>
        <taxon>fabids</taxon>
        <taxon>Malpighiales</taxon>
        <taxon>Linaceae</taxon>
        <taxon>Linum</taxon>
    </lineage>
</organism>
<evidence type="ECO:0000313" key="2">
    <source>
        <dbReference type="Proteomes" id="UP001497516"/>
    </source>
</evidence>
<keyword evidence="2" id="KW-1185">Reference proteome</keyword>
<gene>
    <name evidence="1" type="ORF">LTRI10_LOCUS49630</name>
</gene>
<protein>
    <submittedName>
        <fullName evidence="1">Uncharacterized protein</fullName>
    </submittedName>
</protein>
<sequence length="108" mass="11729">MSPVHLYWPHDRPRERALECAVHHLLNSGHVDSRSRRGGDRSGSCICRAIRCGTGSSTSSSTLGRPAIKNNVAIAFTIHAKILATTVLLEMSPLVVMVTLELVVGMPR</sequence>
<proteinExistence type="predicted"/>